<evidence type="ECO:0000313" key="2">
    <source>
        <dbReference type="Proteomes" id="UP000031950"/>
    </source>
</evidence>
<dbReference type="AlphaFoldDB" id="A0A0C2VDB9"/>
<protein>
    <recommendedName>
        <fullName evidence="3">Minor capsid protein</fullName>
    </recommendedName>
</protein>
<accession>A0A0C2VDB9</accession>
<name>A0A0C2VDB9_9BACL</name>
<keyword evidence="2" id="KW-1185">Reference proteome</keyword>
<gene>
    <name evidence="1" type="ORF">KP77_25110</name>
</gene>
<organism evidence="1 2">
    <name type="scientific">Jeotgalibacillus alimentarius</name>
    <dbReference type="NCBI Taxonomy" id="135826"/>
    <lineage>
        <taxon>Bacteria</taxon>
        <taxon>Bacillati</taxon>
        <taxon>Bacillota</taxon>
        <taxon>Bacilli</taxon>
        <taxon>Bacillales</taxon>
        <taxon>Caryophanaceae</taxon>
        <taxon>Jeotgalibacillus</taxon>
    </lineage>
</organism>
<dbReference type="GO" id="GO:0005198">
    <property type="term" value="F:structural molecule activity"/>
    <property type="evidence" value="ECO:0007669"/>
    <property type="project" value="InterPro"/>
</dbReference>
<proteinExistence type="predicted"/>
<dbReference type="PATRIC" id="fig|135826.4.peg.2502"/>
<dbReference type="STRING" id="135826.KP77_25110"/>
<evidence type="ECO:0008006" key="3">
    <source>
        <dbReference type="Google" id="ProtNLM"/>
    </source>
</evidence>
<dbReference type="InterPro" id="IPR009319">
    <property type="entry name" value="Phage_A118_VSP1"/>
</dbReference>
<dbReference type="EMBL" id="JXRQ01000024">
    <property type="protein sequence ID" value="KIL46942.1"/>
    <property type="molecule type" value="Genomic_DNA"/>
</dbReference>
<reference evidence="1 2" key="1">
    <citation type="submission" date="2015-01" db="EMBL/GenBank/DDBJ databases">
        <title>Genome sequence of Jeotgalibacillus alimentarius.</title>
        <authorList>
            <person name="Goh K.M."/>
            <person name="Chan K.-G."/>
            <person name="Yaakop A.S."/>
            <person name="Ee R."/>
            <person name="Gan H.M."/>
            <person name="Chan C.S."/>
        </authorList>
    </citation>
    <scope>NUCLEOTIDE SEQUENCE [LARGE SCALE GENOMIC DNA]</scope>
    <source>
        <strain evidence="1 2">YKJ-13</strain>
    </source>
</reference>
<dbReference type="RefSeq" id="WP_041123057.1">
    <property type="nucleotide sequence ID" value="NZ_JXRQ01000024.1"/>
</dbReference>
<comment type="caution">
    <text evidence="1">The sequence shown here is derived from an EMBL/GenBank/DDBJ whole genome shotgun (WGS) entry which is preliminary data.</text>
</comment>
<sequence>MDEKKVEELIAMYEVASFDMLALIQSMTGGLAKRRQLELLKQIGVIISTLNGDVSGIVVEIIEAAYRAGSKEATEEMRIEGFDNIEASFKTKIHKEAVQETLDEAFYSILEASDNMSKDAKERIESIVQKANQRSLVEGVTRKQATQKAIAEATERGITGVVASNGARIPVEKYMAGTIQYHQRKAHVDGRINRMRDNGQDLVRVNSVGITCALCAQFQGRVYSISGRDSRFPTLDRRPPYHSHCVHSTYPWNEEMRDSKEVMDMINRSNRPFADNRTQKDIDRYNQLQREKSRKNETRKQWIKYKSRMPDLPDLKTFSSHKTRNTARYQEWQADFRKFGFILSEGSGT</sequence>
<dbReference type="Pfam" id="PF06152">
    <property type="entry name" value="Phage_min_cap2"/>
    <property type="match status" value="1"/>
</dbReference>
<dbReference type="OrthoDB" id="3197444at2"/>
<evidence type="ECO:0000313" key="1">
    <source>
        <dbReference type="EMBL" id="KIL46942.1"/>
    </source>
</evidence>
<dbReference type="Proteomes" id="UP000031950">
    <property type="component" value="Unassembled WGS sequence"/>
</dbReference>